<dbReference type="Proteomes" id="UP001345827">
    <property type="component" value="Unassembled WGS sequence"/>
</dbReference>
<dbReference type="CDD" id="cd12148">
    <property type="entry name" value="fungal_TF_MHR"/>
    <property type="match status" value="1"/>
</dbReference>
<organism evidence="4 5">
    <name type="scientific">Vermiconidia calcicola</name>
    <dbReference type="NCBI Taxonomy" id="1690605"/>
    <lineage>
        <taxon>Eukaryota</taxon>
        <taxon>Fungi</taxon>
        <taxon>Dikarya</taxon>
        <taxon>Ascomycota</taxon>
        <taxon>Pezizomycotina</taxon>
        <taxon>Dothideomycetes</taxon>
        <taxon>Dothideomycetidae</taxon>
        <taxon>Mycosphaerellales</taxon>
        <taxon>Extremaceae</taxon>
        <taxon>Vermiconidia</taxon>
    </lineage>
</organism>
<proteinExistence type="predicted"/>
<dbReference type="AlphaFoldDB" id="A0AAV9PZI0"/>
<reference evidence="4 5" key="1">
    <citation type="submission" date="2023-06" db="EMBL/GenBank/DDBJ databases">
        <title>Black Yeasts Isolated from many extreme environments.</title>
        <authorList>
            <person name="Coleine C."/>
            <person name="Stajich J.E."/>
            <person name="Selbmann L."/>
        </authorList>
    </citation>
    <scope>NUCLEOTIDE SEQUENCE [LARGE SCALE GENOMIC DNA]</scope>
    <source>
        <strain evidence="4 5">CCFEE 5887</strain>
    </source>
</reference>
<dbReference type="GO" id="GO:0000435">
    <property type="term" value="P:positive regulation of transcription from RNA polymerase II promoter by galactose"/>
    <property type="evidence" value="ECO:0007669"/>
    <property type="project" value="TreeGrafter"/>
</dbReference>
<comment type="caution">
    <text evidence="4">The sequence shown here is derived from an EMBL/GenBank/DDBJ whole genome shotgun (WGS) entry which is preliminary data.</text>
</comment>
<dbReference type="GO" id="GO:0000978">
    <property type="term" value="F:RNA polymerase II cis-regulatory region sequence-specific DNA binding"/>
    <property type="evidence" value="ECO:0007669"/>
    <property type="project" value="TreeGrafter"/>
</dbReference>
<dbReference type="GO" id="GO:0000981">
    <property type="term" value="F:DNA-binding transcription factor activity, RNA polymerase II-specific"/>
    <property type="evidence" value="ECO:0007669"/>
    <property type="project" value="TreeGrafter"/>
</dbReference>
<protein>
    <recommendedName>
        <fullName evidence="6">Transcription factor domain-containing protein</fullName>
    </recommendedName>
</protein>
<evidence type="ECO:0000256" key="3">
    <source>
        <dbReference type="ARBA" id="ARBA00023242"/>
    </source>
</evidence>
<evidence type="ECO:0000256" key="2">
    <source>
        <dbReference type="ARBA" id="ARBA00023163"/>
    </source>
</evidence>
<keyword evidence="3" id="KW-0539">Nucleus</keyword>
<sequence length="531" mass="60698">MDENSCTPSTITSRKAASDVMDTNLHTSNLEFYGSSSSVAFIRHLETLSNRQTTGPADEQPERSLASLLHNTEFQPDTSQSTPATREVAPNPERFQFRVARRFLDAYFSNIHHIQPLFEEDDFLARCEDLWFNRPAKQPLSFIALYYATLSLGSLVMTFEDPKLFGADRFTWSRKLFNEASAILTRLGTATDVEMVQCFYMMTSFALGRPDSLGPDQYHTQCLPTTISGEAVSSPHVLQIVPCMVDLSRIMRKVALDLYTVPCEMEQKLHRANALDADLEYWLEQVPLHLRSEHQSRSNHPLKSNRSPSYIKKQSVVLRLRYLNLRMIIHAVFMTHTEIRPDEARLIRDRQCRCLQTAESTIDLMYETFRTDEFFQTWWYNSTYTLFAVSILLTAIFHQLARTQQALEELFAHIDRAIVVLQAMDECLVARNATAIIKRTLARARKVPQPALDGRQPSSSHVADLSGALHPATDLEQQTEFDTTLLQAHGMDDDLGETVDDLDWLNAYPFDDGQQSLFWTEWAHELNTLGT</sequence>
<dbReference type="PANTHER" id="PTHR47424:SF15">
    <property type="entry name" value="ZN(II)2CYS6 TRANSCRIPTION FACTOR (EUROFUNG)"/>
    <property type="match status" value="1"/>
</dbReference>
<keyword evidence="1" id="KW-0805">Transcription regulation</keyword>
<gene>
    <name evidence="4" type="ORF">LTR25_008782</name>
</gene>
<keyword evidence="2" id="KW-0804">Transcription</keyword>
<accession>A0AAV9PZI0</accession>
<dbReference type="EMBL" id="JAXLQG010000018">
    <property type="protein sequence ID" value="KAK5530925.1"/>
    <property type="molecule type" value="Genomic_DNA"/>
</dbReference>
<dbReference type="GO" id="GO:0005634">
    <property type="term" value="C:nucleus"/>
    <property type="evidence" value="ECO:0007669"/>
    <property type="project" value="TreeGrafter"/>
</dbReference>
<evidence type="ECO:0000256" key="1">
    <source>
        <dbReference type="ARBA" id="ARBA00023015"/>
    </source>
</evidence>
<evidence type="ECO:0008006" key="6">
    <source>
        <dbReference type="Google" id="ProtNLM"/>
    </source>
</evidence>
<evidence type="ECO:0000313" key="4">
    <source>
        <dbReference type="EMBL" id="KAK5530925.1"/>
    </source>
</evidence>
<evidence type="ECO:0000313" key="5">
    <source>
        <dbReference type="Proteomes" id="UP001345827"/>
    </source>
</evidence>
<dbReference type="InterPro" id="IPR051127">
    <property type="entry name" value="Fungal_SecMet_Regulators"/>
</dbReference>
<dbReference type="PANTHER" id="PTHR47424">
    <property type="entry name" value="REGULATORY PROTEIN GAL4"/>
    <property type="match status" value="1"/>
</dbReference>
<keyword evidence="5" id="KW-1185">Reference proteome</keyword>
<name>A0AAV9PZI0_9PEZI</name>